<evidence type="ECO:0000256" key="6">
    <source>
        <dbReference type="ARBA" id="ARBA00022729"/>
    </source>
</evidence>
<keyword evidence="6 13" id="KW-0732">Signal</keyword>
<comment type="function">
    <text evidence="13">Plays a critical role in the incorporation of lipoproteins in the outer membrane after they are released by the LolA protein.</text>
</comment>
<proteinExistence type="inferred from homology"/>
<dbReference type="InParanoid" id="A0A263HG40"/>
<dbReference type="Gene3D" id="2.50.20.10">
    <property type="entry name" value="Lipoprotein localisation LolA/LolB/LppX"/>
    <property type="match status" value="1"/>
</dbReference>
<dbReference type="Proteomes" id="UP000254507">
    <property type="component" value="Unassembled WGS sequence"/>
</dbReference>
<dbReference type="SUPFAM" id="SSF89392">
    <property type="entry name" value="Prokaryotic lipoproteins and lipoprotein localization factors"/>
    <property type="match status" value="1"/>
</dbReference>
<evidence type="ECO:0000256" key="3">
    <source>
        <dbReference type="ARBA" id="ARBA00011245"/>
    </source>
</evidence>
<dbReference type="AlphaFoldDB" id="A0A263HG40"/>
<dbReference type="Pfam" id="PF03550">
    <property type="entry name" value="LolB"/>
    <property type="match status" value="1"/>
</dbReference>
<dbReference type="FunCoup" id="A0A263HG40">
    <property type="interactions" value="94"/>
</dbReference>
<evidence type="ECO:0000256" key="8">
    <source>
        <dbReference type="ARBA" id="ARBA00023136"/>
    </source>
</evidence>
<dbReference type="HAMAP" id="MF_00233">
    <property type="entry name" value="LolB"/>
    <property type="match status" value="1"/>
</dbReference>
<dbReference type="InterPro" id="IPR029046">
    <property type="entry name" value="LolA/LolB/LppX"/>
</dbReference>
<dbReference type="NCBIfam" id="TIGR00548">
    <property type="entry name" value="lolB"/>
    <property type="match status" value="1"/>
</dbReference>
<evidence type="ECO:0000256" key="5">
    <source>
        <dbReference type="ARBA" id="ARBA00022448"/>
    </source>
</evidence>
<gene>
    <name evidence="13 16" type="primary">lolB</name>
    <name evidence="15" type="ORF">CFY87_01460</name>
    <name evidence="16" type="ORF">NCTC10851_00417</name>
</gene>
<comment type="subcellular location">
    <subcellularLocation>
        <location evidence="1 13">Cell outer membrane</location>
        <topology evidence="1 13">Lipid-anchor</topology>
    </subcellularLocation>
</comment>
<keyword evidence="10 13" id="KW-0143">Chaperone</keyword>
<dbReference type="RefSeq" id="WP_094945530.1">
    <property type="nucleotide sequence ID" value="NZ_JBMHIA010000014.1"/>
</dbReference>
<evidence type="ECO:0000313" key="18">
    <source>
        <dbReference type="Proteomes" id="UP000254507"/>
    </source>
</evidence>
<evidence type="ECO:0000313" key="17">
    <source>
        <dbReference type="Proteomes" id="UP000215738"/>
    </source>
</evidence>
<dbReference type="CDD" id="cd16326">
    <property type="entry name" value="LolB"/>
    <property type="match status" value="1"/>
</dbReference>
<keyword evidence="12 13" id="KW-0449">Lipoprotein</keyword>
<feature type="signal peptide" evidence="14">
    <location>
        <begin position="1"/>
        <end position="17"/>
    </location>
</feature>
<comment type="similarity">
    <text evidence="2 13">Belongs to the LolB family.</text>
</comment>
<organism evidence="16 18">
    <name type="scientific">Actinobacillus seminis</name>
    <dbReference type="NCBI Taxonomy" id="722"/>
    <lineage>
        <taxon>Bacteria</taxon>
        <taxon>Pseudomonadati</taxon>
        <taxon>Pseudomonadota</taxon>
        <taxon>Gammaproteobacteria</taxon>
        <taxon>Pasteurellales</taxon>
        <taxon>Pasteurellaceae</taxon>
        <taxon>Actinobacillus</taxon>
    </lineage>
</organism>
<dbReference type="GO" id="GO:0044874">
    <property type="term" value="P:lipoprotein localization to outer membrane"/>
    <property type="evidence" value="ECO:0007669"/>
    <property type="project" value="UniProtKB-UniRule"/>
</dbReference>
<evidence type="ECO:0000256" key="9">
    <source>
        <dbReference type="ARBA" id="ARBA00023139"/>
    </source>
</evidence>
<keyword evidence="11 13" id="KW-0998">Cell outer membrane</keyword>
<reference evidence="15 17" key="1">
    <citation type="submission" date="2017-07" db="EMBL/GenBank/DDBJ databases">
        <title>Virulence factors identified in Actinobacillus seminis.</title>
        <authorList>
            <person name="Negrete-Abascal E."/>
            <person name="Vaca-Pacheco S."/>
            <person name="Montes-Garcia F."/>
            <person name="Leyto-Gil A.M."/>
            <person name="Fragoso-Garcia E."/>
            <person name="Carvente-Garcia R."/>
            <person name="Perez-Agueros S."/>
            <person name="Castelan-Sanchez H.G."/>
            <person name="Garcia-Molina A."/>
            <person name="Villamar T.E."/>
            <person name="Vazquez-Cruz C."/>
        </authorList>
    </citation>
    <scope>NUCLEOTIDE SEQUENCE [LARGE SCALE GENOMIC DNA]</scope>
    <source>
        <strain evidence="15 17">ATCC 15768</strain>
    </source>
</reference>
<sequence>MKSLKFFFILMAALFLAGCQTLDIADNRPTNVAHIEKTDAQWQQHLQQLKQIKFYSSTGQLGYISSKERFSARFDWQYRNAQSYTLLLSSTITSLTLTFDMSPYGLTISDNKGNQRSASDAKLLLQEIIGMDIPLEHFSTWLKGQPNEQADYNVGSNHLLAGFSYPAEGENWTADYLNYQSVGNRMMPRDILLKNSEQTLKIRIDHWAL</sequence>
<dbReference type="InterPro" id="IPR004565">
    <property type="entry name" value="OM_lipoprot_LolB"/>
</dbReference>
<keyword evidence="7 13" id="KW-0653">Protein transport</keyword>
<keyword evidence="17" id="KW-1185">Reference proteome</keyword>
<evidence type="ECO:0000256" key="4">
    <source>
        <dbReference type="ARBA" id="ARBA00016202"/>
    </source>
</evidence>
<dbReference type="GO" id="GO:0015031">
    <property type="term" value="P:protein transport"/>
    <property type="evidence" value="ECO:0007669"/>
    <property type="project" value="UniProtKB-KW"/>
</dbReference>
<dbReference type="OrthoDB" id="9797618at2"/>
<dbReference type="EMBL" id="UFSB01000001">
    <property type="protein sequence ID" value="SUU34558.1"/>
    <property type="molecule type" value="Genomic_DNA"/>
</dbReference>
<dbReference type="EMBL" id="NLFK01000001">
    <property type="protein sequence ID" value="OZN25899.1"/>
    <property type="molecule type" value="Genomic_DNA"/>
</dbReference>
<name>A0A263HG40_9PAST</name>
<evidence type="ECO:0000256" key="7">
    <source>
        <dbReference type="ARBA" id="ARBA00022927"/>
    </source>
</evidence>
<evidence type="ECO:0000256" key="11">
    <source>
        <dbReference type="ARBA" id="ARBA00023237"/>
    </source>
</evidence>
<dbReference type="PROSITE" id="PS51257">
    <property type="entry name" value="PROKAR_LIPOPROTEIN"/>
    <property type="match status" value="1"/>
</dbReference>
<evidence type="ECO:0000256" key="10">
    <source>
        <dbReference type="ARBA" id="ARBA00023186"/>
    </source>
</evidence>
<evidence type="ECO:0000256" key="1">
    <source>
        <dbReference type="ARBA" id="ARBA00004459"/>
    </source>
</evidence>
<reference evidence="16 18" key="2">
    <citation type="submission" date="2018-06" db="EMBL/GenBank/DDBJ databases">
        <authorList>
            <consortium name="Pathogen Informatics"/>
            <person name="Doyle S."/>
        </authorList>
    </citation>
    <scope>NUCLEOTIDE SEQUENCE [LARGE SCALE GENOMIC DNA]</scope>
    <source>
        <strain evidence="16 18">NCTC10851</strain>
    </source>
</reference>
<evidence type="ECO:0000313" key="15">
    <source>
        <dbReference type="EMBL" id="OZN25899.1"/>
    </source>
</evidence>
<keyword evidence="5 13" id="KW-0813">Transport</keyword>
<evidence type="ECO:0000256" key="12">
    <source>
        <dbReference type="ARBA" id="ARBA00023288"/>
    </source>
</evidence>
<keyword evidence="8 13" id="KW-0472">Membrane</keyword>
<evidence type="ECO:0000256" key="14">
    <source>
        <dbReference type="SAM" id="SignalP"/>
    </source>
</evidence>
<dbReference type="Proteomes" id="UP000215738">
    <property type="component" value="Unassembled WGS sequence"/>
</dbReference>
<evidence type="ECO:0000256" key="2">
    <source>
        <dbReference type="ARBA" id="ARBA00009696"/>
    </source>
</evidence>
<protein>
    <recommendedName>
        <fullName evidence="4 13">Outer-membrane lipoprotein LolB</fullName>
    </recommendedName>
</protein>
<evidence type="ECO:0000256" key="13">
    <source>
        <dbReference type="HAMAP-Rule" id="MF_00233"/>
    </source>
</evidence>
<evidence type="ECO:0000313" key="16">
    <source>
        <dbReference type="EMBL" id="SUU34558.1"/>
    </source>
</evidence>
<keyword evidence="9 13" id="KW-0564">Palmitate</keyword>
<feature type="chain" id="PRO_5044571944" description="Outer-membrane lipoprotein LolB" evidence="14">
    <location>
        <begin position="18"/>
        <end position="209"/>
    </location>
</feature>
<accession>A0A263HG40</accession>
<comment type="subunit">
    <text evidence="3 13">Monomer.</text>
</comment>
<dbReference type="GO" id="GO:0009279">
    <property type="term" value="C:cell outer membrane"/>
    <property type="evidence" value="ECO:0007669"/>
    <property type="project" value="UniProtKB-SubCell"/>
</dbReference>